<comment type="caution">
    <text evidence="7">The sequence shown here is derived from an EMBL/GenBank/DDBJ whole genome shotgun (WGS) entry which is preliminary data.</text>
</comment>
<evidence type="ECO:0000256" key="2">
    <source>
        <dbReference type="ARBA" id="ARBA00022692"/>
    </source>
</evidence>
<keyword evidence="3 5" id="KW-1133">Transmembrane helix</keyword>
<dbReference type="GO" id="GO:0016874">
    <property type="term" value="F:ligase activity"/>
    <property type="evidence" value="ECO:0007669"/>
    <property type="project" value="UniProtKB-KW"/>
</dbReference>
<reference evidence="8" key="1">
    <citation type="journal article" date="2019" name="Int. J. Syst. Evol. Microbiol.">
        <title>The Global Catalogue of Microorganisms (GCM) 10K type strain sequencing project: providing services to taxonomists for standard genome sequencing and annotation.</title>
        <authorList>
            <consortium name="The Broad Institute Genomics Platform"/>
            <consortium name="The Broad Institute Genome Sequencing Center for Infectious Disease"/>
            <person name="Wu L."/>
            <person name="Ma J."/>
        </authorList>
    </citation>
    <scope>NUCLEOTIDE SEQUENCE [LARGE SCALE GENOMIC DNA]</scope>
    <source>
        <strain evidence="8">JCM 13476</strain>
    </source>
</reference>
<dbReference type="InterPro" id="IPR051533">
    <property type="entry name" value="WaaL-like"/>
</dbReference>
<keyword evidence="8" id="KW-1185">Reference proteome</keyword>
<feature type="transmembrane region" description="Helical" evidence="5">
    <location>
        <begin position="372"/>
        <end position="391"/>
    </location>
</feature>
<evidence type="ECO:0000256" key="1">
    <source>
        <dbReference type="ARBA" id="ARBA00004141"/>
    </source>
</evidence>
<dbReference type="InterPro" id="IPR007016">
    <property type="entry name" value="O-antigen_ligase-rel_domated"/>
</dbReference>
<feature type="domain" description="O-antigen ligase-related" evidence="6">
    <location>
        <begin position="203"/>
        <end position="346"/>
    </location>
</feature>
<evidence type="ECO:0000313" key="8">
    <source>
        <dbReference type="Proteomes" id="UP001500791"/>
    </source>
</evidence>
<feature type="transmembrane region" description="Helical" evidence="5">
    <location>
        <begin position="20"/>
        <end position="42"/>
    </location>
</feature>
<keyword evidence="4 5" id="KW-0472">Membrane</keyword>
<sequence length="441" mass="48007">MTYAAIAQTDATTRPVAVPLWEQWCAGYVLMMLTGALIGPILAPDQGENPILRLFWLPSYAVTAGLCLLRWRDLVRVWPAMVLVVLMALLTFASRYWSIDPATTQRRFIALAVNSGFALYLGARYRGVALPRLLAMVCLWMGALSVVFVFALPQIGVHHGVNDGLWRGVWYEKNQMGLVMVAGGISAAAWLVAEPTKRKWAMAALVLCTLLVLATASKTSLVCLVLGVGVVFGIAVIRKGGPVLVILSLWLGVILAALGWWIWTQESAFLLGLIGKDPTLTGRTEIWEAVLEASNQRPLLGYGYNAFWGADSVPANWIRFNTAWEVPSAHHGWLDVLLELGWVGAIGCAMILSVAVVSHLCRINGYGRTEGWWSLAYLAVFILLSLSESVVMTAQNLPWVLCVAALARACDRAIVVHAPFSSAVPKGITRPRLHTSPAGHT</sequence>
<organism evidence="7 8">
    <name type="scientific">Brevundimonas terrae</name>
    <dbReference type="NCBI Taxonomy" id="363631"/>
    <lineage>
        <taxon>Bacteria</taxon>
        <taxon>Pseudomonadati</taxon>
        <taxon>Pseudomonadota</taxon>
        <taxon>Alphaproteobacteria</taxon>
        <taxon>Caulobacterales</taxon>
        <taxon>Caulobacteraceae</taxon>
        <taxon>Brevundimonas</taxon>
    </lineage>
</organism>
<feature type="transmembrane region" description="Helical" evidence="5">
    <location>
        <begin position="54"/>
        <end position="71"/>
    </location>
</feature>
<comment type="subcellular location">
    <subcellularLocation>
        <location evidence="1">Membrane</location>
        <topology evidence="1">Multi-pass membrane protein</topology>
    </subcellularLocation>
</comment>
<dbReference type="RefSeq" id="WP_341771103.1">
    <property type="nucleotide sequence ID" value="NZ_BAAAEJ010000007.1"/>
</dbReference>
<feature type="transmembrane region" description="Helical" evidence="5">
    <location>
        <begin position="175"/>
        <end position="193"/>
    </location>
</feature>
<evidence type="ECO:0000256" key="4">
    <source>
        <dbReference type="ARBA" id="ARBA00023136"/>
    </source>
</evidence>
<feature type="transmembrane region" description="Helical" evidence="5">
    <location>
        <begin position="200"/>
        <end position="215"/>
    </location>
</feature>
<keyword evidence="7" id="KW-0436">Ligase</keyword>
<feature type="transmembrane region" description="Helical" evidence="5">
    <location>
        <begin position="244"/>
        <end position="263"/>
    </location>
</feature>
<proteinExistence type="predicted"/>
<dbReference type="EMBL" id="BAAAEJ010000007">
    <property type="protein sequence ID" value="GAA0393193.1"/>
    <property type="molecule type" value="Genomic_DNA"/>
</dbReference>
<evidence type="ECO:0000259" key="6">
    <source>
        <dbReference type="Pfam" id="PF04932"/>
    </source>
</evidence>
<evidence type="ECO:0000256" key="3">
    <source>
        <dbReference type="ARBA" id="ARBA00022989"/>
    </source>
</evidence>
<feature type="transmembrane region" description="Helical" evidence="5">
    <location>
        <begin position="340"/>
        <end position="360"/>
    </location>
</feature>
<dbReference type="PANTHER" id="PTHR37422:SF17">
    <property type="entry name" value="O-ANTIGEN LIGASE"/>
    <property type="match status" value="1"/>
</dbReference>
<protein>
    <submittedName>
        <fullName evidence="7">O-antigen ligase</fullName>
    </submittedName>
</protein>
<feature type="transmembrane region" description="Helical" evidence="5">
    <location>
        <begin position="77"/>
        <end position="97"/>
    </location>
</feature>
<dbReference type="PANTHER" id="PTHR37422">
    <property type="entry name" value="TEICHURONIC ACID BIOSYNTHESIS PROTEIN TUAE"/>
    <property type="match status" value="1"/>
</dbReference>
<name>A0ABP3IA62_9CAUL</name>
<evidence type="ECO:0000313" key="7">
    <source>
        <dbReference type="EMBL" id="GAA0393193.1"/>
    </source>
</evidence>
<accession>A0ABP3IA62</accession>
<feature type="transmembrane region" description="Helical" evidence="5">
    <location>
        <begin position="221"/>
        <end position="237"/>
    </location>
</feature>
<dbReference type="Pfam" id="PF04932">
    <property type="entry name" value="Wzy_C"/>
    <property type="match status" value="1"/>
</dbReference>
<evidence type="ECO:0000256" key="5">
    <source>
        <dbReference type="SAM" id="Phobius"/>
    </source>
</evidence>
<keyword evidence="2 5" id="KW-0812">Transmembrane</keyword>
<dbReference type="Proteomes" id="UP001500791">
    <property type="component" value="Unassembled WGS sequence"/>
</dbReference>
<feature type="transmembrane region" description="Helical" evidence="5">
    <location>
        <begin position="133"/>
        <end position="155"/>
    </location>
</feature>
<gene>
    <name evidence="7" type="ORF">GCM10009093_19710</name>
</gene>